<reference evidence="4" key="2">
    <citation type="submission" date="2025-09" db="UniProtKB">
        <authorList>
            <consortium name="Ensembl"/>
        </authorList>
    </citation>
    <scope>IDENTIFICATION</scope>
</reference>
<dbReference type="PANTHER" id="PTHR32046:SF11">
    <property type="entry name" value="IMMUNE-ASSOCIATED NUCLEOTIDE-BINDING PROTEIN 10-LIKE"/>
    <property type="match status" value="1"/>
</dbReference>
<proteinExistence type="inferred from homology"/>
<evidence type="ECO:0000256" key="1">
    <source>
        <dbReference type="RuleBase" id="RU004560"/>
    </source>
</evidence>
<evidence type="ECO:0000256" key="2">
    <source>
        <dbReference type="SAM" id="Coils"/>
    </source>
</evidence>
<keyword evidence="5" id="KW-1185">Reference proteome</keyword>
<sequence>NDGRKELGKSVKLDDGPPARYQLRTKIINLDRLLDKDSKLRKFTFGKRDHKHPNKTVLLVGATGSGKSTLINALVNFVMGVKFKDKSETQTTAVSIYEVFGFEGKTVPYSLTIIDTPGYGDTRGIEYDDIITKKLQDLFCVPDEVDTIDVVGLNDLYLNSVTSLFGRDMEQNIVALMTHSDATEPTDALQALNEAKVKCARDKNNEPIYFCFNNCQKKKIKNLRAAQFAFKTSKDGMKYFTVFLEKSPPQSLQTTVEVMKERIRLKACIQNLEERVRTIELKQNTTNKNKEELSKYEEEMKKNQNFTINVEEVYRDKETIESAGFGLIIELPLVITVK</sequence>
<dbReference type="GO" id="GO:0005525">
    <property type="term" value="F:GTP binding"/>
    <property type="evidence" value="ECO:0007669"/>
    <property type="project" value="UniProtKB-KW"/>
</dbReference>
<protein>
    <recommendedName>
        <fullName evidence="3">Septin-type G domain-containing protein</fullName>
    </recommendedName>
</protein>
<keyword evidence="1" id="KW-0342">GTP-binding</keyword>
<dbReference type="Gene3D" id="3.40.50.300">
    <property type="entry name" value="P-loop containing nucleotide triphosphate hydrolases"/>
    <property type="match status" value="1"/>
</dbReference>
<dbReference type="Pfam" id="PF00735">
    <property type="entry name" value="Septin"/>
    <property type="match status" value="1"/>
</dbReference>
<dbReference type="InterPro" id="IPR030379">
    <property type="entry name" value="G_SEPTIN_dom"/>
</dbReference>
<keyword evidence="1" id="KW-0547">Nucleotide-binding</keyword>
<accession>A0A8C6TP61</accession>
<organism evidence="4 5">
    <name type="scientific">Neogobius melanostomus</name>
    <name type="common">round goby</name>
    <dbReference type="NCBI Taxonomy" id="47308"/>
    <lineage>
        <taxon>Eukaryota</taxon>
        <taxon>Metazoa</taxon>
        <taxon>Chordata</taxon>
        <taxon>Craniata</taxon>
        <taxon>Vertebrata</taxon>
        <taxon>Euteleostomi</taxon>
        <taxon>Actinopterygii</taxon>
        <taxon>Neopterygii</taxon>
        <taxon>Teleostei</taxon>
        <taxon>Neoteleostei</taxon>
        <taxon>Acanthomorphata</taxon>
        <taxon>Gobiaria</taxon>
        <taxon>Gobiiformes</taxon>
        <taxon>Gobioidei</taxon>
        <taxon>Gobiidae</taxon>
        <taxon>Benthophilinae</taxon>
        <taxon>Neogobiini</taxon>
        <taxon>Neogobius</taxon>
    </lineage>
</organism>
<reference evidence="4" key="1">
    <citation type="submission" date="2025-08" db="UniProtKB">
        <authorList>
            <consortium name="Ensembl"/>
        </authorList>
    </citation>
    <scope>IDENTIFICATION</scope>
</reference>
<feature type="domain" description="Septin-type G" evidence="3">
    <location>
        <begin position="56"/>
        <end position="122"/>
    </location>
</feature>
<dbReference type="PANTHER" id="PTHR32046">
    <property type="entry name" value="G DOMAIN-CONTAINING PROTEIN"/>
    <property type="match status" value="1"/>
</dbReference>
<keyword evidence="2" id="KW-0175">Coiled coil</keyword>
<feature type="coiled-coil region" evidence="2">
    <location>
        <begin position="262"/>
        <end position="299"/>
    </location>
</feature>
<comment type="similarity">
    <text evidence="1">Belongs to the TRAFAC class TrmE-Era-EngA-EngB-Septin-like GTPase superfamily. Septin GTPase family.</text>
</comment>
<evidence type="ECO:0000259" key="3">
    <source>
        <dbReference type="Pfam" id="PF00735"/>
    </source>
</evidence>
<evidence type="ECO:0000313" key="5">
    <source>
        <dbReference type="Proteomes" id="UP000694523"/>
    </source>
</evidence>
<dbReference type="SUPFAM" id="SSF52540">
    <property type="entry name" value="P-loop containing nucleoside triphosphate hydrolases"/>
    <property type="match status" value="1"/>
</dbReference>
<dbReference type="AlphaFoldDB" id="A0A8C6TP61"/>
<dbReference type="Proteomes" id="UP000694523">
    <property type="component" value="Unplaced"/>
</dbReference>
<dbReference type="Ensembl" id="ENSNMLT00000025932.1">
    <property type="protein sequence ID" value="ENSNMLP00000023173.1"/>
    <property type="gene ID" value="ENSNMLG00000014932.1"/>
</dbReference>
<evidence type="ECO:0000313" key="4">
    <source>
        <dbReference type="Ensembl" id="ENSNMLP00000023173.1"/>
    </source>
</evidence>
<name>A0A8C6TP61_9GOBI</name>
<dbReference type="InterPro" id="IPR027417">
    <property type="entry name" value="P-loop_NTPase"/>
</dbReference>